<evidence type="ECO:0000256" key="4">
    <source>
        <dbReference type="ARBA" id="ARBA00022603"/>
    </source>
</evidence>
<dbReference type="Pfam" id="PF08241">
    <property type="entry name" value="Methyltransf_11"/>
    <property type="match status" value="1"/>
</dbReference>
<dbReference type="HAMAP" id="MF_00835">
    <property type="entry name" value="BioC"/>
    <property type="match status" value="1"/>
</dbReference>
<evidence type="ECO:0000313" key="10">
    <source>
        <dbReference type="EMBL" id="OOF71460.1"/>
    </source>
</evidence>
<evidence type="ECO:0000256" key="7">
    <source>
        <dbReference type="ARBA" id="ARBA00022756"/>
    </source>
</evidence>
<keyword evidence="11" id="KW-1185">Reference proteome</keyword>
<dbReference type="EC" id="2.1.1.197" evidence="3 8"/>
<evidence type="ECO:0000259" key="9">
    <source>
        <dbReference type="Pfam" id="PF08241"/>
    </source>
</evidence>
<evidence type="ECO:0000256" key="5">
    <source>
        <dbReference type="ARBA" id="ARBA00022679"/>
    </source>
</evidence>
<dbReference type="NCBIfam" id="TIGR02072">
    <property type="entry name" value="BioC"/>
    <property type="match status" value="1"/>
</dbReference>
<comment type="similarity">
    <text evidence="8">Belongs to the methyltransferase superfamily.</text>
</comment>
<name>A0ABX3L1L5_9PAST</name>
<dbReference type="RefSeq" id="WP_077462155.1">
    <property type="nucleotide sequence ID" value="NZ_MLAA01000001.1"/>
</dbReference>
<dbReference type="PANTHER" id="PTHR43861">
    <property type="entry name" value="TRANS-ACONITATE 2-METHYLTRANSFERASE-RELATED"/>
    <property type="match status" value="1"/>
</dbReference>
<protein>
    <recommendedName>
        <fullName evidence="3 8">Malonyl-[acyl-carrier protein] O-methyltransferase</fullName>
        <shortName evidence="8">Malonyl-ACP O-methyltransferase</shortName>
        <ecNumber evidence="3 8">2.1.1.197</ecNumber>
    </recommendedName>
    <alternativeName>
        <fullName evidence="8">Biotin synthesis protein BioC</fullName>
    </alternativeName>
</protein>
<evidence type="ECO:0000256" key="3">
    <source>
        <dbReference type="ARBA" id="ARBA00012327"/>
    </source>
</evidence>
<comment type="function">
    <text evidence="8">Converts the free carboxyl group of a malonyl-thioester to its methyl ester by transfer of a methyl group from S-adenosyl-L-methionine (SAM). It allows to synthesize pimeloyl-ACP via the fatty acid synthetic pathway.</text>
</comment>
<evidence type="ECO:0000256" key="8">
    <source>
        <dbReference type="HAMAP-Rule" id="MF_00835"/>
    </source>
</evidence>
<keyword evidence="4 8" id="KW-0489">Methyltransferase</keyword>
<sequence>MDLTSKALVKRYFSRAIPFYDEQAKAQQEINRRLMNLLLSTRTNFDHVLEIGCGTGDFSHLLQRHIRAKKWLFNDLCDVSAQLKQKLSRPYQFICGDAEQIDFQGKFDLISSASAVQWFHRPQQFIQRLRRLFAPNGLLLLSTFTPDNLSEIRHLTQIGLDYPDIKIWQNWLAADFELYHLESGKIELFFEHPIDVLKHLKLSGVTAIKKSSWTTTTVKTFCKHYQAQYTFSEGVKLTYTPLFILAGYRGAKWDV</sequence>
<dbReference type="InterPro" id="IPR029063">
    <property type="entry name" value="SAM-dependent_MTases_sf"/>
</dbReference>
<keyword evidence="5 8" id="KW-0808">Transferase</keyword>
<dbReference type="Gene3D" id="3.40.50.150">
    <property type="entry name" value="Vaccinia Virus protein VP39"/>
    <property type="match status" value="1"/>
</dbReference>
<feature type="domain" description="Methyltransferase type 11" evidence="9">
    <location>
        <begin position="49"/>
        <end position="140"/>
    </location>
</feature>
<dbReference type="EMBL" id="MLAA01000001">
    <property type="protein sequence ID" value="OOF71460.1"/>
    <property type="molecule type" value="Genomic_DNA"/>
</dbReference>
<accession>A0ABX3L1L5</accession>
<evidence type="ECO:0000313" key="11">
    <source>
        <dbReference type="Proteomes" id="UP000188820"/>
    </source>
</evidence>
<reference evidence="10 11" key="1">
    <citation type="submission" date="2016-10" db="EMBL/GenBank/DDBJ databases">
        <title>Rodentibacter gen. nov. and new species.</title>
        <authorList>
            <person name="Christensen H."/>
        </authorList>
    </citation>
    <scope>NUCLEOTIDE SEQUENCE [LARGE SCALE GENOMIC DNA]</scope>
    <source>
        <strain evidence="10 11">1998236014</strain>
    </source>
</reference>
<comment type="pathway">
    <text evidence="2 8">Cofactor biosynthesis; biotin biosynthesis.</text>
</comment>
<evidence type="ECO:0000256" key="6">
    <source>
        <dbReference type="ARBA" id="ARBA00022691"/>
    </source>
</evidence>
<proteinExistence type="inferred from homology"/>
<keyword evidence="6 8" id="KW-0949">S-adenosyl-L-methionine</keyword>
<dbReference type="InterPro" id="IPR013216">
    <property type="entry name" value="Methyltransf_11"/>
</dbReference>
<evidence type="ECO:0000256" key="1">
    <source>
        <dbReference type="ARBA" id="ARBA00000852"/>
    </source>
</evidence>
<dbReference type="InterPro" id="IPR011814">
    <property type="entry name" value="BioC"/>
</dbReference>
<organism evidence="10 11">
    <name type="scientific">Rodentibacter caecimuris</name>
    <dbReference type="NCBI Taxonomy" id="1796644"/>
    <lineage>
        <taxon>Bacteria</taxon>
        <taxon>Pseudomonadati</taxon>
        <taxon>Pseudomonadota</taxon>
        <taxon>Gammaproteobacteria</taxon>
        <taxon>Pasteurellales</taxon>
        <taxon>Pasteurellaceae</taxon>
        <taxon>Rodentibacter</taxon>
    </lineage>
</organism>
<gene>
    <name evidence="8" type="primary">bioC</name>
    <name evidence="10" type="ORF">BKG89_00055</name>
</gene>
<dbReference type="PANTHER" id="PTHR43861:SF1">
    <property type="entry name" value="TRANS-ACONITATE 2-METHYLTRANSFERASE"/>
    <property type="match status" value="1"/>
</dbReference>
<dbReference type="CDD" id="cd02440">
    <property type="entry name" value="AdoMet_MTases"/>
    <property type="match status" value="1"/>
</dbReference>
<dbReference type="SUPFAM" id="SSF53335">
    <property type="entry name" value="S-adenosyl-L-methionine-dependent methyltransferases"/>
    <property type="match status" value="1"/>
</dbReference>
<evidence type="ECO:0000256" key="2">
    <source>
        <dbReference type="ARBA" id="ARBA00004746"/>
    </source>
</evidence>
<comment type="catalytic activity">
    <reaction evidence="1 8">
        <text>malonyl-[ACP] + S-adenosyl-L-methionine = malonyl-[ACP] methyl ester + S-adenosyl-L-homocysteine</text>
        <dbReference type="Rhea" id="RHEA:17105"/>
        <dbReference type="Rhea" id="RHEA-COMP:9623"/>
        <dbReference type="Rhea" id="RHEA-COMP:9954"/>
        <dbReference type="ChEBI" id="CHEBI:57856"/>
        <dbReference type="ChEBI" id="CHEBI:59789"/>
        <dbReference type="ChEBI" id="CHEBI:78449"/>
        <dbReference type="ChEBI" id="CHEBI:78845"/>
        <dbReference type="EC" id="2.1.1.197"/>
    </reaction>
</comment>
<dbReference type="Proteomes" id="UP000188820">
    <property type="component" value="Unassembled WGS sequence"/>
</dbReference>
<comment type="caution">
    <text evidence="10">The sequence shown here is derived from an EMBL/GenBank/DDBJ whole genome shotgun (WGS) entry which is preliminary data.</text>
</comment>
<keyword evidence="7 8" id="KW-0093">Biotin biosynthesis</keyword>